<dbReference type="InterPro" id="IPR014718">
    <property type="entry name" value="GH-type_carb-bd"/>
</dbReference>
<dbReference type="InterPro" id="IPR011013">
    <property type="entry name" value="Gal_mutarotase_sf_dom"/>
</dbReference>
<keyword evidence="2" id="KW-1185">Reference proteome</keyword>
<evidence type="ECO:0008006" key="3">
    <source>
        <dbReference type="Google" id="ProtNLM"/>
    </source>
</evidence>
<protein>
    <recommendedName>
        <fullName evidence="3">Glucose-6-phosphate 1-epimerase</fullName>
    </recommendedName>
</protein>
<dbReference type="GO" id="GO:0047938">
    <property type="term" value="F:glucose-6-phosphate 1-epimerase activity"/>
    <property type="evidence" value="ECO:0007669"/>
    <property type="project" value="TreeGrafter"/>
</dbReference>
<sequence>MVAILDHEKKRTFVIRKDGLPDIVVWNPWKKSKSIVDFGDEEYKQMLCVDGVAIEQPITLEPGEEWKVQMLLLLTLTGVVFKARFHLNCINIIARALLGGTGFVGKLLFLQCD</sequence>
<dbReference type="PANTHER" id="PTHR11122">
    <property type="entry name" value="APOSPORY-ASSOCIATED PROTEIN C-RELATED"/>
    <property type="match status" value="1"/>
</dbReference>
<dbReference type="InterPro" id="IPR008183">
    <property type="entry name" value="Aldose_1/G6P_1-epimerase"/>
</dbReference>
<dbReference type="GO" id="GO:0030246">
    <property type="term" value="F:carbohydrate binding"/>
    <property type="evidence" value="ECO:0007669"/>
    <property type="project" value="InterPro"/>
</dbReference>
<organism evidence="1 2">
    <name type="scientific">Canavalia gladiata</name>
    <name type="common">Sword bean</name>
    <name type="synonym">Dolichos gladiatus</name>
    <dbReference type="NCBI Taxonomy" id="3824"/>
    <lineage>
        <taxon>Eukaryota</taxon>
        <taxon>Viridiplantae</taxon>
        <taxon>Streptophyta</taxon>
        <taxon>Embryophyta</taxon>
        <taxon>Tracheophyta</taxon>
        <taxon>Spermatophyta</taxon>
        <taxon>Magnoliopsida</taxon>
        <taxon>eudicotyledons</taxon>
        <taxon>Gunneridae</taxon>
        <taxon>Pentapetalae</taxon>
        <taxon>rosids</taxon>
        <taxon>fabids</taxon>
        <taxon>Fabales</taxon>
        <taxon>Fabaceae</taxon>
        <taxon>Papilionoideae</taxon>
        <taxon>50 kb inversion clade</taxon>
        <taxon>NPAAA clade</taxon>
        <taxon>indigoferoid/millettioid clade</taxon>
        <taxon>Phaseoleae</taxon>
        <taxon>Canavalia</taxon>
    </lineage>
</organism>
<proteinExistence type="predicted"/>
<dbReference type="Gene3D" id="2.70.98.10">
    <property type="match status" value="1"/>
</dbReference>
<dbReference type="AlphaFoldDB" id="A0AAN9MYE2"/>
<dbReference type="EMBL" id="JAYMYQ010000001">
    <property type="protein sequence ID" value="KAK7362231.1"/>
    <property type="molecule type" value="Genomic_DNA"/>
</dbReference>
<dbReference type="GO" id="GO:0005975">
    <property type="term" value="P:carbohydrate metabolic process"/>
    <property type="evidence" value="ECO:0007669"/>
    <property type="project" value="InterPro"/>
</dbReference>
<accession>A0AAN9MYE2</accession>
<evidence type="ECO:0000313" key="2">
    <source>
        <dbReference type="Proteomes" id="UP001367508"/>
    </source>
</evidence>
<dbReference type="Pfam" id="PF01263">
    <property type="entry name" value="Aldose_epim"/>
    <property type="match status" value="1"/>
</dbReference>
<dbReference type="Proteomes" id="UP001367508">
    <property type="component" value="Unassembled WGS sequence"/>
</dbReference>
<evidence type="ECO:0000313" key="1">
    <source>
        <dbReference type="EMBL" id="KAK7362231.1"/>
    </source>
</evidence>
<comment type="caution">
    <text evidence="1">The sequence shown here is derived from an EMBL/GenBank/DDBJ whole genome shotgun (WGS) entry which is preliminary data.</text>
</comment>
<dbReference type="PANTHER" id="PTHR11122:SF10">
    <property type="entry name" value="GLUCOSE-6-PHOSPHATE 1-EPIMERASE"/>
    <property type="match status" value="1"/>
</dbReference>
<dbReference type="GO" id="GO:0005737">
    <property type="term" value="C:cytoplasm"/>
    <property type="evidence" value="ECO:0007669"/>
    <property type="project" value="TreeGrafter"/>
</dbReference>
<name>A0AAN9MYE2_CANGL</name>
<reference evidence="1 2" key="1">
    <citation type="submission" date="2024-01" db="EMBL/GenBank/DDBJ databases">
        <title>The genomes of 5 underutilized Papilionoideae crops provide insights into root nodulation and disease resistanc.</title>
        <authorList>
            <person name="Jiang F."/>
        </authorList>
    </citation>
    <scope>NUCLEOTIDE SEQUENCE [LARGE SCALE GENOMIC DNA]</scope>
    <source>
        <strain evidence="1">LVBAO_FW01</strain>
        <tissue evidence="1">Leaves</tissue>
    </source>
</reference>
<dbReference type="SUPFAM" id="SSF74650">
    <property type="entry name" value="Galactose mutarotase-like"/>
    <property type="match status" value="1"/>
</dbReference>
<gene>
    <name evidence="1" type="ORF">VNO77_04339</name>
</gene>